<feature type="domain" description="TonB-dependent transporter Oar-like beta-barrel" evidence="9">
    <location>
        <begin position="591"/>
        <end position="868"/>
    </location>
</feature>
<keyword evidence="3" id="KW-1134">Transmembrane beta strand</keyword>
<gene>
    <name evidence="10" type="ORF">B1199_18135</name>
</gene>
<comment type="subcellular location">
    <subcellularLocation>
        <location evidence="1">Cell outer membrane</location>
        <topology evidence="1">Multi-pass membrane protein</topology>
    </subcellularLocation>
</comment>
<evidence type="ECO:0000313" key="11">
    <source>
        <dbReference type="Proteomes" id="UP000194841"/>
    </source>
</evidence>
<reference evidence="10 11" key="1">
    <citation type="submission" date="2017-02" db="EMBL/GenBank/DDBJ databases">
        <title>Pseudoalteromonas ulvae TC14 Genome.</title>
        <authorList>
            <person name="Molmeret M."/>
        </authorList>
    </citation>
    <scope>NUCLEOTIDE SEQUENCE [LARGE SCALE GENOMIC DNA]</scope>
    <source>
        <strain evidence="10">TC14</strain>
    </source>
</reference>
<keyword evidence="2" id="KW-0813">Transport</keyword>
<feature type="domain" description="TonB-dependent receptor plug" evidence="8">
    <location>
        <begin position="123"/>
        <end position="221"/>
    </location>
</feature>
<dbReference type="InterPro" id="IPR057601">
    <property type="entry name" value="Oar-like_b-barrel"/>
</dbReference>
<evidence type="ECO:0000256" key="6">
    <source>
        <dbReference type="ARBA" id="ARBA00023237"/>
    </source>
</evidence>
<keyword evidence="5" id="KW-0472">Membrane</keyword>
<evidence type="ECO:0000256" key="7">
    <source>
        <dbReference type="SAM" id="SignalP"/>
    </source>
</evidence>
<dbReference type="RefSeq" id="WP_086745543.1">
    <property type="nucleotide sequence ID" value="NZ_MWPV01000006.1"/>
</dbReference>
<dbReference type="SUPFAM" id="SSF49478">
    <property type="entry name" value="Cna protein B-type domain"/>
    <property type="match status" value="1"/>
</dbReference>
<evidence type="ECO:0000256" key="3">
    <source>
        <dbReference type="ARBA" id="ARBA00022452"/>
    </source>
</evidence>
<evidence type="ECO:0000259" key="9">
    <source>
        <dbReference type="Pfam" id="PF25183"/>
    </source>
</evidence>
<comment type="caution">
    <text evidence="10">The sequence shown here is derived from an EMBL/GenBank/DDBJ whole genome shotgun (WGS) entry which is preliminary data.</text>
</comment>
<evidence type="ECO:0000313" key="10">
    <source>
        <dbReference type="EMBL" id="OUL56577.1"/>
    </source>
</evidence>
<dbReference type="Pfam" id="PF25183">
    <property type="entry name" value="OMP_b-brl_4"/>
    <property type="match status" value="1"/>
</dbReference>
<keyword evidence="11" id="KW-1185">Reference proteome</keyword>
<evidence type="ECO:0000256" key="1">
    <source>
        <dbReference type="ARBA" id="ARBA00004571"/>
    </source>
</evidence>
<dbReference type="PANTHER" id="PTHR30069:SF46">
    <property type="entry name" value="OAR PROTEIN"/>
    <property type="match status" value="1"/>
</dbReference>
<dbReference type="InterPro" id="IPR012910">
    <property type="entry name" value="Plug_dom"/>
</dbReference>
<name>A0A244CLT4_PSEDV</name>
<keyword evidence="6" id="KW-0998">Cell outer membrane</keyword>
<dbReference type="PANTHER" id="PTHR30069">
    <property type="entry name" value="TONB-DEPENDENT OUTER MEMBRANE RECEPTOR"/>
    <property type="match status" value="1"/>
</dbReference>
<dbReference type="GO" id="GO:0009279">
    <property type="term" value="C:cell outer membrane"/>
    <property type="evidence" value="ECO:0007669"/>
    <property type="project" value="UniProtKB-SubCell"/>
</dbReference>
<keyword evidence="7" id="KW-0732">Signal</keyword>
<dbReference type="InterPro" id="IPR036942">
    <property type="entry name" value="Beta-barrel_TonB_sf"/>
</dbReference>
<evidence type="ECO:0000256" key="4">
    <source>
        <dbReference type="ARBA" id="ARBA00022692"/>
    </source>
</evidence>
<dbReference type="Gene3D" id="2.60.40.1120">
    <property type="entry name" value="Carboxypeptidase-like, regulatory domain"/>
    <property type="match status" value="1"/>
</dbReference>
<dbReference type="InterPro" id="IPR039426">
    <property type="entry name" value="TonB-dep_rcpt-like"/>
</dbReference>
<evidence type="ECO:0000256" key="5">
    <source>
        <dbReference type="ARBA" id="ARBA00023136"/>
    </source>
</evidence>
<dbReference type="InterPro" id="IPR037066">
    <property type="entry name" value="Plug_dom_sf"/>
</dbReference>
<dbReference type="SUPFAM" id="SSF56935">
    <property type="entry name" value="Porins"/>
    <property type="match status" value="1"/>
</dbReference>
<organism evidence="10 11">
    <name type="scientific">Pseudoalteromonas ulvae</name>
    <dbReference type="NCBI Taxonomy" id="107327"/>
    <lineage>
        <taxon>Bacteria</taxon>
        <taxon>Pseudomonadati</taxon>
        <taxon>Pseudomonadota</taxon>
        <taxon>Gammaproteobacteria</taxon>
        <taxon>Alteromonadales</taxon>
        <taxon>Pseudoalteromonadaceae</taxon>
        <taxon>Pseudoalteromonas</taxon>
    </lineage>
</organism>
<dbReference type="GO" id="GO:0015344">
    <property type="term" value="F:siderophore uptake transmembrane transporter activity"/>
    <property type="evidence" value="ECO:0007669"/>
    <property type="project" value="TreeGrafter"/>
</dbReference>
<dbReference type="Gene3D" id="2.170.130.10">
    <property type="entry name" value="TonB-dependent receptor, plug domain"/>
    <property type="match status" value="1"/>
</dbReference>
<proteinExistence type="predicted"/>
<dbReference type="Proteomes" id="UP000194841">
    <property type="component" value="Unassembled WGS sequence"/>
</dbReference>
<dbReference type="GO" id="GO:0044718">
    <property type="term" value="P:siderophore transmembrane transport"/>
    <property type="evidence" value="ECO:0007669"/>
    <property type="project" value="TreeGrafter"/>
</dbReference>
<protein>
    <recommendedName>
        <fullName evidence="12">TonB-dependent receptor</fullName>
    </recommendedName>
</protein>
<accession>A0A244CLT4</accession>
<evidence type="ECO:0000259" key="8">
    <source>
        <dbReference type="Pfam" id="PF07715"/>
    </source>
</evidence>
<dbReference type="EMBL" id="MWPV01000006">
    <property type="protein sequence ID" value="OUL56577.1"/>
    <property type="molecule type" value="Genomic_DNA"/>
</dbReference>
<evidence type="ECO:0008006" key="12">
    <source>
        <dbReference type="Google" id="ProtNLM"/>
    </source>
</evidence>
<dbReference type="AlphaFoldDB" id="A0A244CLT4"/>
<keyword evidence="4" id="KW-0812">Transmembrane</keyword>
<dbReference type="Pfam" id="PF07715">
    <property type="entry name" value="Plug"/>
    <property type="match status" value="1"/>
</dbReference>
<feature type="signal peptide" evidence="7">
    <location>
        <begin position="1"/>
        <end position="28"/>
    </location>
</feature>
<dbReference type="OrthoDB" id="9768147at2"/>
<evidence type="ECO:0000256" key="2">
    <source>
        <dbReference type="ARBA" id="ARBA00022448"/>
    </source>
</evidence>
<feature type="chain" id="PRO_5012873805" description="TonB-dependent receptor" evidence="7">
    <location>
        <begin position="29"/>
        <end position="1016"/>
    </location>
</feature>
<dbReference type="Gene3D" id="2.40.170.20">
    <property type="entry name" value="TonB-dependent receptor, beta-barrel domain"/>
    <property type="match status" value="1"/>
</dbReference>
<sequence length="1016" mass="113875">MKVKWTFKRSMTALAVASCLCTLPQAYANNAFGSVYGKAESGVVITIKNDNTGLSRQVTVGADGRFNIKNLPVGRYSVVDSMGNSAQVAVNVGTGSNITLLQEGPERITVVGARVASIDTTSVESTSVFSADDFQLLPVGRDLTSVALLAPGTVKGDSGFGNLASFGGSSVAENGYYLNGFDITDNRKLLSFANIPFDAIASQQVKTGGYGAEYGRSLGGVVNQVTKSGTNEWQFSASIHTNLDALRAEPKDVKTRNEDTLADPYGDHYLKYRKANTYDATSYVLTAGGPLIEDKLFVFATYEGFHNEDNYFYNDESLNVKRTSPQGLVKLDWYLTDDHIFEFTGVYNKKIEDRIIYDNPHSIEDPDYRLTYTGQHGEVRREFERESGGHIAIAKYTGAITDDFSLSVMLGDLKSVNDKDSPEVPDGVDTSCNRIWDSRDNARGLVQRGCWTQGTVSILDPDTPEEYSTRTAIRIDGEYQLGDHAIRFGFDEERLSSVDRGWVYVGDDRKYYRYFKVGAPNHSYTKVNGVELEPGQEYVRIWDGAKLSAEYKSTNSAVYIEDSWQFNDDLMLYAGLRWESFKNENADGAAFVDAKNELAPRLGFSWDVDGNSEKKLFASLGRYFIPVPGNTNERLSGVSYRDVSYHYFDGQDPRTWVPNITGDIGQANVENKQSPNPGSIVAQDLRPMFQDEFILGYQQQIDDDWTVGIKGIYRKIQNGMDDFCSPGDIYQWALDQGYTDMDWHDIPTCIVLNPGEDLDFQVDTNNDDTLEDVVVPNSYLGLPEYDRDYKALELSFNRGFIDGWNLGGSYVWSKSQGNVEGYVNSGLGQDDPGITQDFDHRLFQENTYGYTPNDRRHAFKVYGSYEVTPEVIMSVSFNATSGQAKNCLGYVPYEQFEGYPSNTPEDITYDRLARYSASSFYCRNENGERELTSKGQYGRTPWTFNTDLSVRYTPKWADDKLALRARLLNVFNSQQTVGLESQGDFARDSTQINPDFHVPLDFQTPRRLYLSLTYNF</sequence>